<sequence>MDVLTGNDVSGVYRARLQLVDGSNPLRFELSQAEKLTENYRGDNASFNQTTGELNLPFVDIAGTGNSVSTYAAGFQLIPGLPVLTFELKQAVLVK</sequence>
<comment type="caution">
    <text evidence="1">The sequence shown here is derived from an EMBL/GenBank/DDBJ whole genome shotgun (WGS) entry which is preliminary data.</text>
</comment>
<organism evidence="1 2">
    <name type="scientific">Nitrosomonas nitrosa</name>
    <dbReference type="NCBI Taxonomy" id="52442"/>
    <lineage>
        <taxon>Bacteria</taxon>
        <taxon>Pseudomonadati</taxon>
        <taxon>Pseudomonadota</taxon>
        <taxon>Betaproteobacteria</taxon>
        <taxon>Nitrosomonadales</taxon>
        <taxon>Nitrosomonadaceae</taxon>
        <taxon>Nitrosomonas</taxon>
    </lineage>
</organism>
<dbReference type="RefSeq" id="WP_204799518.1">
    <property type="nucleotide sequence ID" value="NZ_CAJNAP010000008.1"/>
</dbReference>
<reference evidence="1" key="1">
    <citation type="submission" date="2021-02" db="EMBL/GenBank/DDBJ databases">
        <authorList>
            <person name="Han P."/>
        </authorList>
    </citation>
    <scope>NUCLEOTIDE SEQUENCE</scope>
    <source>
        <strain evidence="1">Nitrosomonas nitrosa 18-3D</strain>
    </source>
</reference>
<dbReference type="AlphaFoldDB" id="A0A8H9DAV4"/>
<accession>A0A8H9DAV4</accession>
<evidence type="ECO:0000313" key="1">
    <source>
        <dbReference type="EMBL" id="CAE6497463.1"/>
    </source>
</evidence>
<protein>
    <submittedName>
        <fullName evidence="1">Uncharacterized protein</fullName>
    </submittedName>
</protein>
<evidence type="ECO:0000313" key="2">
    <source>
        <dbReference type="Proteomes" id="UP000601736"/>
    </source>
</evidence>
<dbReference type="Proteomes" id="UP000601736">
    <property type="component" value="Unassembled WGS sequence"/>
</dbReference>
<name>A0A8H9DAV4_9PROT</name>
<dbReference type="EMBL" id="CAJNAP010000008">
    <property type="protein sequence ID" value="CAE6497463.1"/>
    <property type="molecule type" value="Genomic_DNA"/>
</dbReference>
<gene>
    <name evidence="1" type="ORF">NMYAN_160001</name>
</gene>
<proteinExistence type="predicted"/>